<reference evidence="2" key="1">
    <citation type="journal article" date="2017" name="bioRxiv">
        <title>Comparative analysis of the genomes of Stylophora pistillata and Acropora digitifera provides evidence for extensive differences between species of corals.</title>
        <authorList>
            <person name="Voolstra C.R."/>
            <person name="Li Y."/>
            <person name="Liew Y.J."/>
            <person name="Baumgarten S."/>
            <person name="Zoccola D."/>
            <person name="Flot J.-F."/>
            <person name="Tambutte S."/>
            <person name="Allemand D."/>
            <person name="Aranda M."/>
        </authorList>
    </citation>
    <scope>NUCLEOTIDE SEQUENCE [LARGE SCALE GENOMIC DNA]</scope>
</reference>
<dbReference type="Proteomes" id="UP000225706">
    <property type="component" value="Unassembled WGS sequence"/>
</dbReference>
<organism evidence="1 2">
    <name type="scientific">Stylophora pistillata</name>
    <name type="common">Smooth cauliflower coral</name>
    <dbReference type="NCBI Taxonomy" id="50429"/>
    <lineage>
        <taxon>Eukaryota</taxon>
        <taxon>Metazoa</taxon>
        <taxon>Cnidaria</taxon>
        <taxon>Anthozoa</taxon>
        <taxon>Hexacorallia</taxon>
        <taxon>Scleractinia</taxon>
        <taxon>Astrocoeniina</taxon>
        <taxon>Pocilloporidae</taxon>
        <taxon>Stylophora</taxon>
    </lineage>
</organism>
<gene>
    <name evidence="1" type="ORF">AWC38_SpisGene8725</name>
</gene>
<evidence type="ECO:0000313" key="1">
    <source>
        <dbReference type="EMBL" id="PFX26612.1"/>
    </source>
</evidence>
<dbReference type="AlphaFoldDB" id="A0A2B4SDJ9"/>
<name>A0A2B4SDJ9_STYPI</name>
<dbReference type="InterPro" id="IPR024416">
    <property type="entry name" value="DUF2738"/>
</dbReference>
<keyword evidence="2" id="KW-1185">Reference proteome</keyword>
<proteinExistence type="predicted"/>
<sequence length="317" mass="36048">MILTSCKKLTKDNVYFEDAEENQYGHQRIKILGIDGDNKLGPLAVATPFGFSFGVQATYTKDADKLTLTGYRVPMPLWNPENGGPTQKQLDFYTGLKELKHLCYEHLNEVYGIDVAESMRFPLLEIEGKAPVLHSKLLYSERYKKIRTLFHTREKAKVKPLDYLDQYCQVKMVIIIDSIYLGDEYASVQLKINDVYVKPLPQNQSFFRVHRITNTTSMESISEKSAAAKKRASLLAKRRARREAKKIDDEVLEKVASSLPISESAVALVERRLKSLKETPVLVKDALAEKPVNMRRLKRAKIAAVGSRLLDLRVCGR</sequence>
<comment type="caution">
    <text evidence="1">The sequence shown here is derived from an EMBL/GenBank/DDBJ whole genome shotgun (WGS) entry which is preliminary data.</text>
</comment>
<accession>A0A2B4SDJ9</accession>
<dbReference type="EMBL" id="LSMT01000122">
    <property type="protein sequence ID" value="PFX26612.1"/>
    <property type="molecule type" value="Genomic_DNA"/>
</dbReference>
<evidence type="ECO:0000313" key="2">
    <source>
        <dbReference type="Proteomes" id="UP000225706"/>
    </source>
</evidence>
<dbReference type="Pfam" id="PF10927">
    <property type="entry name" value="DUF2738"/>
    <property type="match status" value="1"/>
</dbReference>
<protein>
    <submittedName>
        <fullName evidence="1">Uncharacterized protein</fullName>
    </submittedName>
</protein>